<dbReference type="PANTHER" id="PTHR47518:SF10">
    <property type="entry name" value="G PROTEIN-COUPLED RECEPTOR-RELATED"/>
    <property type="match status" value="1"/>
</dbReference>
<evidence type="ECO:0000313" key="2">
    <source>
        <dbReference type="Proteomes" id="UP000492821"/>
    </source>
</evidence>
<dbReference type="WBParaSite" id="Pan_g4255.t1">
    <property type="protein sequence ID" value="Pan_g4255.t1"/>
    <property type="gene ID" value="Pan_g4255"/>
</dbReference>
<keyword evidence="1" id="KW-1133">Transmembrane helix</keyword>
<evidence type="ECO:0000313" key="3">
    <source>
        <dbReference type="WBParaSite" id="Pan_g4255.t1"/>
    </source>
</evidence>
<feature type="transmembrane region" description="Helical" evidence="1">
    <location>
        <begin position="102"/>
        <end position="125"/>
    </location>
</feature>
<evidence type="ECO:0000256" key="1">
    <source>
        <dbReference type="SAM" id="Phobius"/>
    </source>
</evidence>
<keyword evidence="2" id="KW-1185">Reference proteome</keyword>
<feature type="transmembrane region" description="Helical" evidence="1">
    <location>
        <begin position="193"/>
        <end position="216"/>
    </location>
</feature>
<accession>A0A7E4VYI2</accession>
<keyword evidence="1" id="KW-0472">Membrane</keyword>
<keyword evidence="1" id="KW-0812">Transmembrane</keyword>
<feature type="transmembrane region" description="Helical" evidence="1">
    <location>
        <begin position="29"/>
        <end position="51"/>
    </location>
</feature>
<feature type="transmembrane region" description="Helical" evidence="1">
    <location>
        <begin position="58"/>
        <end position="75"/>
    </location>
</feature>
<dbReference type="InterPro" id="IPR052854">
    <property type="entry name" value="Serpentine_rcpt_epsilon"/>
</dbReference>
<proteinExistence type="predicted"/>
<name>A0A7E4VYI2_PANRE</name>
<organism evidence="2 3">
    <name type="scientific">Panagrellus redivivus</name>
    <name type="common">Microworm</name>
    <dbReference type="NCBI Taxonomy" id="6233"/>
    <lineage>
        <taxon>Eukaryota</taxon>
        <taxon>Metazoa</taxon>
        <taxon>Ecdysozoa</taxon>
        <taxon>Nematoda</taxon>
        <taxon>Chromadorea</taxon>
        <taxon>Rhabditida</taxon>
        <taxon>Tylenchina</taxon>
        <taxon>Panagrolaimomorpha</taxon>
        <taxon>Panagrolaimoidea</taxon>
        <taxon>Panagrolaimidae</taxon>
        <taxon>Panagrellus</taxon>
    </lineage>
</organism>
<protein>
    <submittedName>
        <fullName evidence="3">Serpentine receptor class gamma</fullName>
    </submittedName>
</protein>
<dbReference type="Proteomes" id="UP000492821">
    <property type="component" value="Unassembled WGS sequence"/>
</dbReference>
<dbReference type="AlphaFoldDB" id="A0A7E4VYI2"/>
<reference evidence="2" key="1">
    <citation type="journal article" date="2013" name="Genetics">
        <title>The draft genome and transcriptome of Panagrellus redivivus are shaped by the harsh demands of a free-living lifestyle.</title>
        <authorList>
            <person name="Srinivasan J."/>
            <person name="Dillman A.R."/>
            <person name="Macchietto M.G."/>
            <person name="Heikkinen L."/>
            <person name="Lakso M."/>
            <person name="Fracchia K.M."/>
            <person name="Antoshechkin I."/>
            <person name="Mortazavi A."/>
            <person name="Wong G."/>
            <person name="Sternberg P.W."/>
        </authorList>
    </citation>
    <scope>NUCLEOTIDE SEQUENCE [LARGE SCALE GENOMIC DNA]</scope>
    <source>
        <strain evidence="2">MT8872</strain>
    </source>
</reference>
<feature type="transmembrane region" description="Helical" evidence="1">
    <location>
        <begin position="155"/>
        <end position="181"/>
    </location>
</feature>
<reference evidence="3" key="2">
    <citation type="submission" date="2020-10" db="UniProtKB">
        <authorList>
            <consortium name="WormBaseParasite"/>
        </authorList>
    </citation>
    <scope>IDENTIFICATION</scope>
</reference>
<dbReference type="PANTHER" id="PTHR47518">
    <property type="entry name" value="SERPENTINE RECEPTOR CLASS EPSILON-13-RELATED"/>
    <property type="match status" value="1"/>
</dbReference>
<sequence>MSFYISNVFDWDPLGSGKLKFWYDTIRDIFNMTIYLLPIPTVVERFYAAVYANVYENYFSLTFVIVLCATSVSALEPLKNEWLASIWLTVHLTWFNEVLNVFYIYLIFNAVTIGSYVLYFAYYYYQKSKITTSNGTSSLSERYQRVENQACSQTILGFAIVSTIIDILAVLHNVFALYYLPDFFPEVMLSDKVAFFRTLLTISTSLVLLALPRYFVYINATLWRRYNKTFFKCTKENQVGTSSDTGIQIKSISGNLNLVMPDETNYYFESLEKQWNNNLDSKITKAKTT</sequence>